<keyword evidence="2" id="KW-0645">Protease</keyword>
<dbReference type="Pfam" id="PF00877">
    <property type="entry name" value="NLPC_P60"/>
    <property type="match status" value="1"/>
</dbReference>
<protein>
    <submittedName>
        <fullName evidence="6">C40 family peptidase</fullName>
    </submittedName>
</protein>
<evidence type="ECO:0000256" key="2">
    <source>
        <dbReference type="ARBA" id="ARBA00022670"/>
    </source>
</evidence>
<keyword evidence="4" id="KW-0788">Thiol protease</keyword>
<dbReference type="InterPro" id="IPR000064">
    <property type="entry name" value="NLP_P60_dom"/>
</dbReference>
<evidence type="ECO:0000256" key="1">
    <source>
        <dbReference type="ARBA" id="ARBA00007074"/>
    </source>
</evidence>
<evidence type="ECO:0000313" key="6">
    <source>
        <dbReference type="EMBL" id="MFC3454337.1"/>
    </source>
</evidence>
<feature type="domain" description="NlpC/P60" evidence="5">
    <location>
        <begin position="211"/>
        <end position="332"/>
    </location>
</feature>
<dbReference type="PROSITE" id="PS51935">
    <property type="entry name" value="NLPC_P60"/>
    <property type="match status" value="1"/>
</dbReference>
<gene>
    <name evidence="6" type="ORF">ACFOSH_33300</name>
</gene>
<keyword evidence="3" id="KW-0378">Hydrolase</keyword>
<sequence length="333" mass="34002">MGSNLGAGIATMVLAIPLLIGAGVAGIGSALFGSSGAASSLICTPDGTPTGAVPGLTAEQVTNAATIVAVGKQMGVPEPGWVVAIAAALQESKLRNLHYGDRDSLGLFQQRPSMGWGTAQQITTPTYAATKFFERLTATPSWQTMSVNDAAQNVQGSGFPHAYAQHEDRARAIVATVGSGNSQAIPGNYAQFVSTCPQIGAGDCNNIQAAGSAAMVAINYACGQRGLPYVWGGNGAGDGGFDCSGLTKAAYAAAGITLPRTAQTQYEATARLIERQLLPGDLVFYGTPGNIHHVGLYVGGGQMIDAATFDVPVGYRPIRHPGDDFAGGGRITT</sequence>
<name>A0ABV7P8T4_9PSEU</name>
<proteinExistence type="inferred from homology"/>
<dbReference type="Gene3D" id="3.90.1720.10">
    <property type="entry name" value="endopeptidase domain like (from Nostoc punctiforme)"/>
    <property type="match status" value="1"/>
</dbReference>
<dbReference type="PANTHER" id="PTHR47359:SF3">
    <property type="entry name" value="NLP_P60 DOMAIN-CONTAINING PROTEIN-RELATED"/>
    <property type="match status" value="1"/>
</dbReference>
<dbReference type="InterPro" id="IPR051794">
    <property type="entry name" value="PG_Endopeptidase_C40"/>
</dbReference>
<evidence type="ECO:0000313" key="7">
    <source>
        <dbReference type="Proteomes" id="UP001595645"/>
    </source>
</evidence>
<evidence type="ECO:0000256" key="4">
    <source>
        <dbReference type="ARBA" id="ARBA00022807"/>
    </source>
</evidence>
<dbReference type="Proteomes" id="UP001595645">
    <property type="component" value="Unassembled WGS sequence"/>
</dbReference>
<dbReference type="RefSeq" id="WP_378243759.1">
    <property type="nucleotide sequence ID" value="NZ_JBHRWK010000062.1"/>
</dbReference>
<evidence type="ECO:0000259" key="5">
    <source>
        <dbReference type="PROSITE" id="PS51935"/>
    </source>
</evidence>
<dbReference type="EMBL" id="JBHRWK010000062">
    <property type="protein sequence ID" value="MFC3454337.1"/>
    <property type="molecule type" value="Genomic_DNA"/>
</dbReference>
<comment type="similarity">
    <text evidence="1">Belongs to the peptidase C40 family.</text>
</comment>
<keyword evidence="7" id="KW-1185">Reference proteome</keyword>
<dbReference type="InterPro" id="IPR038765">
    <property type="entry name" value="Papain-like_cys_pep_sf"/>
</dbReference>
<dbReference type="PANTHER" id="PTHR47359">
    <property type="entry name" value="PEPTIDOGLYCAN DL-ENDOPEPTIDASE CWLO"/>
    <property type="match status" value="1"/>
</dbReference>
<comment type="caution">
    <text evidence="6">The sequence shown here is derived from an EMBL/GenBank/DDBJ whole genome shotgun (WGS) entry which is preliminary data.</text>
</comment>
<organism evidence="6 7">
    <name type="scientific">Amycolatopsis speibonae</name>
    <dbReference type="NCBI Taxonomy" id="1450224"/>
    <lineage>
        <taxon>Bacteria</taxon>
        <taxon>Bacillati</taxon>
        <taxon>Actinomycetota</taxon>
        <taxon>Actinomycetes</taxon>
        <taxon>Pseudonocardiales</taxon>
        <taxon>Pseudonocardiaceae</taxon>
        <taxon>Amycolatopsis</taxon>
    </lineage>
</organism>
<evidence type="ECO:0000256" key="3">
    <source>
        <dbReference type="ARBA" id="ARBA00022801"/>
    </source>
</evidence>
<accession>A0ABV7P8T4</accession>
<dbReference type="SUPFAM" id="SSF54001">
    <property type="entry name" value="Cysteine proteinases"/>
    <property type="match status" value="1"/>
</dbReference>
<reference evidence="7" key="1">
    <citation type="journal article" date="2019" name="Int. J. Syst. Evol. Microbiol.">
        <title>The Global Catalogue of Microorganisms (GCM) 10K type strain sequencing project: providing services to taxonomists for standard genome sequencing and annotation.</title>
        <authorList>
            <consortium name="The Broad Institute Genomics Platform"/>
            <consortium name="The Broad Institute Genome Sequencing Center for Infectious Disease"/>
            <person name="Wu L."/>
            <person name="Ma J."/>
        </authorList>
    </citation>
    <scope>NUCLEOTIDE SEQUENCE [LARGE SCALE GENOMIC DNA]</scope>
    <source>
        <strain evidence="7">CGMCC 4.7676</strain>
    </source>
</reference>